<dbReference type="PANTHER" id="PTHR33785:SF5">
    <property type="entry name" value="SERINE_ARGININE REPETITIVE MATRIX PROTEIN"/>
    <property type="match status" value="1"/>
</dbReference>
<feature type="region of interest" description="Disordered" evidence="1">
    <location>
        <begin position="253"/>
        <end position="305"/>
    </location>
</feature>
<accession>A0AAW1HEJ3</accession>
<dbReference type="AlphaFoldDB" id="A0AAW1HEJ3"/>
<organism evidence="2 3">
    <name type="scientific">Saponaria officinalis</name>
    <name type="common">Common soapwort</name>
    <name type="synonym">Lychnis saponaria</name>
    <dbReference type="NCBI Taxonomy" id="3572"/>
    <lineage>
        <taxon>Eukaryota</taxon>
        <taxon>Viridiplantae</taxon>
        <taxon>Streptophyta</taxon>
        <taxon>Embryophyta</taxon>
        <taxon>Tracheophyta</taxon>
        <taxon>Spermatophyta</taxon>
        <taxon>Magnoliopsida</taxon>
        <taxon>eudicotyledons</taxon>
        <taxon>Gunneridae</taxon>
        <taxon>Pentapetalae</taxon>
        <taxon>Caryophyllales</taxon>
        <taxon>Caryophyllaceae</taxon>
        <taxon>Caryophylleae</taxon>
        <taxon>Saponaria</taxon>
    </lineage>
</organism>
<feature type="compositionally biased region" description="Low complexity" evidence="1">
    <location>
        <begin position="279"/>
        <end position="292"/>
    </location>
</feature>
<dbReference type="EMBL" id="JBDFQZ010000012">
    <property type="protein sequence ID" value="KAK9674473.1"/>
    <property type="molecule type" value="Genomic_DNA"/>
</dbReference>
<sequence length="324" mass="36020">MLYMDQTKKEHVTNLLENSWFFGNTLKNLSNSPKIMVISNNSNSNNNNFCSSSTTKEDKLDLRVHDPKKMSNNLRRTPSLPFFLGKDGRYEVEEEEEDEDEPRMGDLIRQAMPISKTSGKLDRMSSLPPCRVANEVSSVVLRAQQGGKLSRKVAPPPLVVEEKGMARLSRGASIDSSMFLPPKYTSKGTKQSASNFKNKQLKKLGPSNMNNPTQNDPPKIQTLDQTKPQKSPIDLRPEEVQGFKDLGFSVDDIEISPNRSQPRHGLQRGLSLDSKRAGPKPSSGLSGLPSVPKRADPKDSSSQDIKAQIKFWARAVASNVRPEC</sequence>
<dbReference type="Proteomes" id="UP001443914">
    <property type="component" value="Unassembled WGS sequence"/>
</dbReference>
<evidence type="ECO:0000313" key="2">
    <source>
        <dbReference type="EMBL" id="KAK9674473.1"/>
    </source>
</evidence>
<comment type="caution">
    <text evidence="2">The sequence shown here is derived from an EMBL/GenBank/DDBJ whole genome shotgun (WGS) entry which is preliminary data.</text>
</comment>
<evidence type="ECO:0000256" key="1">
    <source>
        <dbReference type="SAM" id="MobiDB-lite"/>
    </source>
</evidence>
<feature type="compositionally biased region" description="Polar residues" evidence="1">
    <location>
        <begin position="186"/>
        <end position="198"/>
    </location>
</feature>
<keyword evidence="3" id="KW-1185">Reference proteome</keyword>
<proteinExistence type="predicted"/>
<reference evidence="2" key="1">
    <citation type="submission" date="2024-03" db="EMBL/GenBank/DDBJ databases">
        <title>WGS assembly of Saponaria officinalis var. Norfolk2.</title>
        <authorList>
            <person name="Jenkins J."/>
            <person name="Shu S."/>
            <person name="Grimwood J."/>
            <person name="Barry K."/>
            <person name="Goodstein D."/>
            <person name="Schmutz J."/>
            <person name="Leebens-Mack J."/>
            <person name="Osbourn A."/>
        </authorList>
    </citation>
    <scope>NUCLEOTIDE SEQUENCE [LARGE SCALE GENOMIC DNA]</scope>
    <source>
        <strain evidence="2">JIC</strain>
    </source>
</reference>
<protein>
    <submittedName>
        <fullName evidence="2">Uncharacterized protein</fullName>
    </submittedName>
</protein>
<gene>
    <name evidence="2" type="ORF">RND81_12G234900</name>
</gene>
<feature type="compositionally biased region" description="Polar residues" evidence="1">
    <location>
        <begin position="207"/>
        <end position="229"/>
    </location>
</feature>
<name>A0AAW1HEJ3_SAPOF</name>
<dbReference type="PANTHER" id="PTHR33785">
    <property type="entry name" value="OS06G0550800 PROTEIN"/>
    <property type="match status" value="1"/>
</dbReference>
<feature type="region of interest" description="Disordered" evidence="1">
    <location>
        <begin position="173"/>
        <end position="234"/>
    </location>
</feature>
<evidence type="ECO:0000313" key="3">
    <source>
        <dbReference type="Proteomes" id="UP001443914"/>
    </source>
</evidence>